<dbReference type="AlphaFoldDB" id="A0A1E2UUA3"/>
<dbReference type="STRING" id="1818881.A3196_17300"/>
<name>A0A1E2UUA3_9GAMM</name>
<evidence type="ECO:0000313" key="3">
    <source>
        <dbReference type="Proteomes" id="UP000094849"/>
    </source>
</evidence>
<keyword evidence="1" id="KW-0812">Transmembrane</keyword>
<keyword evidence="1" id="KW-0472">Membrane</keyword>
<dbReference type="RefSeq" id="WP_069014672.1">
    <property type="nucleotide sequence ID" value="NZ_LVJW01000003.1"/>
</dbReference>
<organism evidence="2 3">
    <name type="scientific">Candidatus Thiodiazotropha endoloripes</name>
    <dbReference type="NCBI Taxonomy" id="1818881"/>
    <lineage>
        <taxon>Bacteria</taxon>
        <taxon>Pseudomonadati</taxon>
        <taxon>Pseudomonadota</taxon>
        <taxon>Gammaproteobacteria</taxon>
        <taxon>Chromatiales</taxon>
        <taxon>Sedimenticolaceae</taxon>
        <taxon>Candidatus Thiodiazotropha</taxon>
    </lineage>
</organism>
<dbReference type="Proteomes" id="UP000094849">
    <property type="component" value="Unassembled WGS sequence"/>
</dbReference>
<sequence length="82" mass="8930">MGLLKIGCKSMREGVVVSSIFFIAGILMILAGSNIVPDIFYMQQIVMFAGLLLMLFAPLILIATFLLSVLPGAKENLDKCEH</sequence>
<evidence type="ECO:0000313" key="2">
    <source>
        <dbReference type="EMBL" id="ODB98349.1"/>
    </source>
</evidence>
<feature type="transmembrane region" description="Helical" evidence="1">
    <location>
        <begin position="45"/>
        <end position="70"/>
    </location>
</feature>
<accession>A0A1E2UUA3</accession>
<gene>
    <name evidence="2" type="ORF">A3196_17300</name>
</gene>
<reference evidence="2 3" key="1">
    <citation type="submission" date="2016-03" db="EMBL/GenBank/DDBJ databases">
        <title>Chemosynthetic sulphur-oxidizing symbionts of marine invertebrate animals are capable of nitrogen fixation.</title>
        <authorList>
            <person name="Petersen J.M."/>
            <person name="Kemper A."/>
            <person name="Gruber-Vodicka H."/>
            <person name="Cardini U."/>
            <person name="Geest Mvander."/>
            <person name="Kleiner M."/>
            <person name="Bulgheresi S."/>
            <person name="Fussmann M."/>
            <person name="Herbold C."/>
            <person name="Seah B.K.B."/>
            <person name="Antony C.Paul."/>
            <person name="Liu D."/>
            <person name="Belitz A."/>
            <person name="Weber M."/>
        </authorList>
    </citation>
    <scope>NUCLEOTIDE SEQUENCE [LARGE SCALE GENOMIC DNA]</scope>
    <source>
        <strain evidence="2">G_D</strain>
    </source>
</reference>
<keyword evidence="1" id="KW-1133">Transmembrane helix</keyword>
<dbReference type="EMBL" id="LVJZ01000003">
    <property type="protein sequence ID" value="ODB98349.1"/>
    <property type="molecule type" value="Genomic_DNA"/>
</dbReference>
<keyword evidence="3" id="KW-1185">Reference proteome</keyword>
<feature type="transmembrane region" description="Helical" evidence="1">
    <location>
        <begin position="14"/>
        <end position="33"/>
    </location>
</feature>
<protein>
    <submittedName>
        <fullName evidence="2">Uncharacterized protein</fullName>
    </submittedName>
</protein>
<proteinExistence type="predicted"/>
<comment type="caution">
    <text evidence="2">The sequence shown here is derived from an EMBL/GenBank/DDBJ whole genome shotgun (WGS) entry which is preliminary data.</text>
</comment>
<evidence type="ECO:0000256" key="1">
    <source>
        <dbReference type="SAM" id="Phobius"/>
    </source>
</evidence>
<dbReference type="OrthoDB" id="5772269at2"/>